<feature type="region of interest" description="Disordered" evidence="1">
    <location>
        <begin position="157"/>
        <end position="242"/>
    </location>
</feature>
<keyword evidence="3" id="KW-1185">Reference proteome</keyword>
<sequence>MSINSKRGNSDTLTITRDALDDIMRTMRELKVSLDRKVAEKHRTDELHRRQILDLSCQLGLDKKASPRGDVTEQTRSLKEQIGLKDEVHQLRRENQQLKRERQEASSQDRLTSLLKCQIDQLRRTNSEQQKQIEKANEKSKEEARLHRLRVASLEGANSSLFRENQASHQRLREQTEPTQNSPRSSAPPDPLPTPLCTSTPKRYQHAHTSLLGHRNENESFKNIQRSQTGNRHRNDNESFEQNNRYHNVVRQRNDNEVSEVRPYSVQTCGRPSPWASPPQRFQTQDTVPLSATDLGEDLYQNNNSFSAPQPVYTQCRKVDVCHQSGGPTICSKETQMVPQSVTDMGGALHNIVSGPHNELPDVRRCLPEEPRQAESVNERASQQFITSCRQPPAKPSLNQNSMECVEAPVAEPQCNMQGADGEARKSVQQSGSLEQISNESNKLSKQVKSLKKSLTKLQENLSADDRFKRENEELRAQVSHLNALIDRQALVLRRDRHEFFDEEDSTLSLPRPFGSEEFQGPCEKTCERTCPEPVNSFAEHHDSYGDPEVSSCTQPQTAICNVPVSSCNSAKDSWFDFLDRKEQELLSGRAQKKSWKCADPVQPACPPPEPPRREEPTADNAGCAVPLPRKSSRSTLPLQPVSYIPPRRTQ</sequence>
<organism evidence="2 3">
    <name type="scientific">Ramazzottius varieornatus</name>
    <name type="common">Water bear</name>
    <name type="synonym">Tardigrade</name>
    <dbReference type="NCBI Taxonomy" id="947166"/>
    <lineage>
        <taxon>Eukaryota</taxon>
        <taxon>Metazoa</taxon>
        <taxon>Ecdysozoa</taxon>
        <taxon>Tardigrada</taxon>
        <taxon>Eutardigrada</taxon>
        <taxon>Parachela</taxon>
        <taxon>Hypsibioidea</taxon>
        <taxon>Ramazzottiidae</taxon>
        <taxon>Ramazzottius</taxon>
    </lineage>
</organism>
<dbReference type="EMBL" id="BDGG01000008">
    <property type="protein sequence ID" value="GAV02218.1"/>
    <property type="molecule type" value="Genomic_DNA"/>
</dbReference>
<feature type="compositionally biased region" description="Polar residues" evidence="1">
    <location>
        <begin position="221"/>
        <end position="230"/>
    </location>
</feature>
<evidence type="ECO:0000256" key="1">
    <source>
        <dbReference type="SAM" id="MobiDB-lite"/>
    </source>
</evidence>
<feature type="region of interest" description="Disordered" evidence="1">
    <location>
        <begin position="598"/>
        <end position="651"/>
    </location>
</feature>
<name>A0A1D1VR68_RAMVA</name>
<accession>A0A1D1VR68</accession>
<evidence type="ECO:0000313" key="2">
    <source>
        <dbReference type="EMBL" id="GAV02218.1"/>
    </source>
</evidence>
<feature type="region of interest" description="Disordered" evidence="1">
    <location>
        <begin position="123"/>
        <end position="144"/>
    </location>
</feature>
<feature type="compositionally biased region" description="Polar residues" evidence="1">
    <location>
        <begin position="427"/>
        <end position="440"/>
    </location>
</feature>
<dbReference type="OrthoDB" id="10681102at2759"/>
<dbReference type="Proteomes" id="UP000186922">
    <property type="component" value="Unassembled WGS sequence"/>
</dbReference>
<reference evidence="2 3" key="1">
    <citation type="journal article" date="2016" name="Nat. Commun.">
        <title>Extremotolerant tardigrade genome and improved radiotolerance of human cultured cells by tardigrade-unique protein.</title>
        <authorList>
            <person name="Hashimoto T."/>
            <person name="Horikawa D.D."/>
            <person name="Saito Y."/>
            <person name="Kuwahara H."/>
            <person name="Kozuka-Hata H."/>
            <person name="Shin-I T."/>
            <person name="Minakuchi Y."/>
            <person name="Ohishi K."/>
            <person name="Motoyama A."/>
            <person name="Aizu T."/>
            <person name="Enomoto A."/>
            <person name="Kondo K."/>
            <person name="Tanaka S."/>
            <person name="Hara Y."/>
            <person name="Koshikawa S."/>
            <person name="Sagara H."/>
            <person name="Miura T."/>
            <person name="Yokobori S."/>
            <person name="Miyagawa K."/>
            <person name="Suzuki Y."/>
            <person name="Kubo T."/>
            <person name="Oyama M."/>
            <person name="Kohara Y."/>
            <person name="Fujiyama A."/>
            <person name="Arakawa K."/>
            <person name="Katayama T."/>
            <person name="Toyoda A."/>
            <person name="Kunieda T."/>
        </authorList>
    </citation>
    <scope>NUCLEOTIDE SEQUENCE [LARGE SCALE GENOMIC DNA]</scope>
    <source>
        <strain evidence="2 3">YOKOZUNA-1</strain>
    </source>
</reference>
<gene>
    <name evidence="2" type="primary">RvY_12812-1</name>
    <name evidence="2" type="synonym">RvY_12812.1</name>
    <name evidence="2" type="ORF">RvY_12812</name>
</gene>
<comment type="caution">
    <text evidence="2">The sequence shown here is derived from an EMBL/GenBank/DDBJ whole genome shotgun (WGS) entry which is preliminary data.</text>
</comment>
<feature type="compositionally biased region" description="Polar residues" evidence="1">
    <location>
        <begin position="157"/>
        <end position="169"/>
    </location>
</feature>
<evidence type="ECO:0000313" key="3">
    <source>
        <dbReference type="Proteomes" id="UP000186922"/>
    </source>
</evidence>
<feature type="region of interest" description="Disordered" evidence="1">
    <location>
        <begin position="417"/>
        <end position="445"/>
    </location>
</feature>
<protein>
    <submittedName>
        <fullName evidence="2">Uncharacterized protein</fullName>
    </submittedName>
</protein>
<proteinExistence type="predicted"/>
<dbReference type="AlphaFoldDB" id="A0A1D1VR68"/>